<dbReference type="PANTHER" id="PTHR35526">
    <property type="entry name" value="ANTI-SIGMA-F FACTOR RSBW-RELATED"/>
    <property type="match status" value="1"/>
</dbReference>
<feature type="region of interest" description="Disordered" evidence="2">
    <location>
        <begin position="1"/>
        <end position="23"/>
    </location>
</feature>
<dbReference type="PANTHER" id="PTHR35526:SF3">
    <property type="entry name" value="ANTI-SIGMA-F FACTOR RSBW"/>
    <property type="match status" value="1"/>
</dbReference>
<reference evidence="4 5" key="1">
    <citation type="submission" date="2014-12" db="EMBL/GenBank/DDBJ databases">
        <title>Frankia sp. BMG5.1 draft genome.</title>
        <authorList>
            <person name="Gtari M."/>
            <person name="Ghodhbane-Gtari F."/>
            <person name="Nouioui I."/>
            <person name="Ktari A."/>
            <person name="Hezbri K."/>
            <person name="Mimouni W."/>
            <person name="Sbissi I."/>
            <person name="Ayari A."/>
            <person name="Yamanaka T."/>
            <person name="Normand P."/>
            <person name="Tisa L.S."/>
            <person name="Boudabous A."/>
        </authorList>
    </citation>
    <scope>NUCLEOTIDE SEQUENCE [LARGE SCALE GENOMIC DNA]</scope>
    <source>
        <strain evidence="4 5">BMG5.1</strain>
    </source>
</reference>
<dbReference type="InterPro" id="IPR036890">
    <property type="entry name" value="HATPase_C_sf"/>
</dbReference>
<keyword evidence="1" id="KW-0418">Kinase</keyword>
<name>A0ABR5F7Y9_9ACTN</name>
<evidence type="ECO:0000256" key="1">
    <source>
        <dbReference type="ARBA" id="ARBA00022527"/>
    </source>
</evidence>
<evidence type="ECO:0000259" key="3">
    <source>
        <dbReference type="Pfam" id="PF13581"/>
    </source>
</evidence>
<evidence type="ECO:0000313" key="4">
    <source>
        <dbReference type="EMBL" id="KLL12846.1"/>
    </source>
</evidence>
<accession>A0ABR5F7Y9</accession>
<organism evidence="4 5">
    <name type="scientific">Protofrankia coriariae</name>
    <dbReference type="NCBI Taxonomy" id="1562887"/>
    <lineage>
        <taxon>Bacteria</taxon>
        <taxon>Bacillati</taxon>
        <taxon>Actinomycetota</taxon>
        <taxon>Actinomycetes</taxon>
        <taxon>Frankiales</taxon>
        <taxon>Frankiaceae</taxon>
        <taxon>Protofrankia</taxon>
    </lineage>
</organism>
<gene>
    <name evidence="4" type="ORF">FrCorBMG51_01535</name>
</gene>
<evidence type="ECO:0000313" key="5">
    <source>
        <dbReference type="Proteomes" id="UP000035425"/>
    </source>
</evidence>
<dbReference type="Proteomes" id="UP000035425">
    <property type="component" value="Unassembled WGS sequence"/>
</dbReference>
<dbReference type="SUPFAM" id="SSF55874">
    <property type="entry name" value="ATPase domain of HSP90 chaperone/DNA topoisomerase II/histidine kinase"/>
    <property type="match status" value="1"/>
</dbReference>
<sequence length="151" mass="16393">MFRRQLSGQATTDAAYATPVTSRPHTPTVEQLAIWELPLDPAVVAAVRAGVSRQLCAWGLEEAVFTTELLVSELVTNAICHGAAPITLRLIREHVLICEVSDGGCGSPHPRRVRGCDEGGRGLFLITQLCQSWGVRYTSTGKTVWTEQPLP</sequence>
<dbReference type="Gene3D" id="3.30.565.10">
    <property type="entry name" value="Histidine kinase-like ATPase, C-terminal domain"/>
    <property type="match status" value="1"/>
</dbReference>
<keyword evidence="1" id="KW-0723">Serine/threonine-protein kinase</keyword>
<comment type="caution">
    <text evidence="4">The sequence shown here is derived from an EMBL/GenBank/DDBJ whole genome shotgun (WGS) entry which is preliminary data.</text>
</comment>
<evidence type="ECO:0000256" key="2">
    <source>
        <dbReference type="SAM" id="MobiDB-lite"/>
    </source>
</evidence>
<dbReference type="InterPro" id="IPR003594">
    <property type="entry name" value="HATPase_dom"/>
</dbReference>
<keyword evidence="5" id="KW-1185">Reference proteome</keyword>
<dbReference type="EMBL" id="JWIO01000002">
    <property type="protein sequence ID" value="KLL12846.1"/>
    <property type="molecule type" value="Genomic_DNA"/>
</dbReference>
<feature type="compositionally biased region" description="Polar residues" evidence="2">
    <location>
        <begin position="1"/>
        <end position="12"/>
    </location>
</feature>
<protein>
    <recommendedName>
        <fullName evidence="3">Histidine kinase/HSP90-like ATPase domain-containing protein</fullName>
    </recommendedName>
</protein>
<keyword evidence="1" id="KW-0808">Transferase</keyword>
<proteinExistence type="predicted"/>
<feature type="domain" description="Histidine kinase/HSP90-like ATPase" evidence="3">
    <location>
        <begin position="38"/>
        <end position="145"/>
    </location>
</feature>
<dbReference type="Pfam" id="PF13581">
    <property type="entry name" value="HATPase_c_2"/>
    <property type="match status" value="1"/>
</dbReference>
<dbReference type="CDD" id="cd16936">
    <property type="entry name" value="HATPase_RsbW-like"/>
    <property type="match status" value="1"/>
</dbReference>
<dbReference type="InterPro" id="IPR050267">
    <property type="entry name" value="Anti-sigma-factor_SerPK"/>
</dbReference>